<dbReference type="PANTHER" id="PTHR43436:SF1">
    <property type="entry name" value="TRANSCRIPTIONAL REGULATORY PROTEIN"/>
    <property type="match status" value="1"/>
</dbReference>
<dbReference type="Proteomes" id="UP000470213">
    <property type="component" value="Unassembled WGS sequence"/>
</dbReference>
<proteinExistence type="predicted"/>
<dbReference type="PANTHER" id="PTHR43436">
    <property type="entry name" value="ARAC-FAMILY TRANSCRIPTIONAL REGULATOR"/>
    <property type="match status" value="1"/>
</dbReference>
<organism evidence="5 6">
    <name type="scientific">Alteromonas profundi</name>
    <dbReference type="NCBI Taxonomy" id="2696062"/>
    <lineage>
        <taxon>Bacteria</taxon>
        <taxon>Pseudomonadati</taxon>
        <taxon>Pseudomonadota</taxon>
        <taxon>Gammaproteobacteria</taxon>
        <taxon>Alteromonadales</taxon>
        <taxon>Alteromonadaceae</taxon>
        <taxon>Alteromonas/Salinimonas group</taxon>
        <taxon>Alteromonas</taxon>
    </lineage>
</organism>
<dbReference type="Pfam" id="PF06719">
    <property type="entry name" value="AraC_N"/>
    <property type="match status" value="1"/>
</dbReference>
<keyword evidence="6" id="KW-1185">Reference proteome</keyword>
<comment type="caution">
    <text evidence="5">The sequence shown here is derived from an EMBL/GenBank/DDBJ whole genome shotgun (WGS) entry which is preliminary data.</text>
</comment>
<reference evidence="5 6" key="1">
    <citation type="submission" date="2020-01" db="EMBL/GenBank/DDBJ databases">
        <authorList>
            <person name="Chen J."/>
            <person name="Zhu S."/>
            <person name="Yang J."/>
        </authorList>
    </citation>
    <scope>NUCLEOTIDE SEQUENCE [LARGE SCALE GENOMIC DNA]</scope>
    <source>
        <strain evidence="5 6">345S023</strain>
    </source>
</reference>
<evidence type="ECO:0000313" key="6">
    <source>
        <dbReference type="Proteomes" id="UP000470213"/>
    </source>
</evidence>
<dbReference type="Gene3D" id="1.10.10.60">
    <property type="entry name" value="Homeodomain-like"/>
    <property type="match status" value="2"/>
</dbReference>
<keyword evidence="1" id="KW-0805">Transcription regulation</keyword>
<evidence type="ECO:0000256" key="2">
    <source>
        <dbReference type="ARBA" id="ARBA00023125"/>
    </source>
</evidence>
<evidence type="ECO:0000259" key="4">
    <source>
        <dbReference type="PROSITE" id="PS01124"/>
    </source>
</evidence>
<feature type="domain" description="HTH araC/xylS-type" evidence="4">
    <location>
        <begin position="192"/>
        <end position="289"/>
    </location>
</feature>
<name>A0A7X5LIT8_9ALTE</name>
<protein>
    <submittedName>
        <fullName evidence="5">AraC family transcriptional regulator</fullName>
    </submittedName>
</protein>
<evidence type="ECO:0000256" key="1">
    <source>
        <dbReference type="ARBA" id="ARBA00023015"/>
    </source>
</evidence>
<dbReference type="InterPro" id="IPR009057">
    <property type="entry name" value="Homeodomain-like_sf"/>
</dbReference>
<dbReference type="InterPro" id="IPR009594">
    <property type="entry name" value="Tscrpt_reg_HTH_AraC_N"/>
</dbReference>
<dbReference type="RefSeq" id="WP_163083372.1">
    <property type="nucleotide sequence ID" value="NZ_JAAAWN010000001.1"/>
</dbReference>
<dbReference type="SMART" id="SM00342">
    <property type="entry name" value="HTH_ARAC"/>
    <property type="match status" value="1"/>
</dbReference>
<dbReference type="InterPro" id="IPR018060">
    <property type="entry name" value="HTH_AraC"/>
</dbReference>
<dbReference type="InterPro" id="IPR018062">
    <property type="entry name" value="HTH_AraC-typ_CS"/>
</dbReference>
<dbReference type="GO" id="GO:0043565">
    <property type="term" value="F:sequence-specific DNA binding"/>
    <property type="evidence" value="ECO:0007669"/>
    <property type="project" value="InterPro"/>
</dbReference>
<dbReference type="Pfam" id="PF12833">
    <property type="entry name" value="HTH_18"/>
    <property type="match status" value="1"/>
</dbReference>
<dbReference type="GO" id="GO:0003700">
    <property type="term" value="F:DNA-binding transcription factor activity"/>
    <property type="evidence" value="ECO:0007669"/>
    <property type="project" value="InterPro"/>
</dbReference>
<dbReference type="PROSITE" id="PS01124">
    <property type="entry name" value="HTH_ARAC_FAMILY_2"/>
    <property type="match status" value="1"/>
</dbReference>
<dbReference type="EMBL" id="JAAAWN010000001">
    <property type="protein sequence ID" value="NDV89779.1"/>
    <property type="molecule type" value="Genomic_DNA"/>
</dbReference>
<dbReference type="PROSITE" id="PS00041">
    <property type="entry name" value="HTH_ARAC_FAMILY_1"/>
    <property type="match status" value="1"/>
</dbReference>
<keyword evidence="3" id="KW-0804">Transcription</keyword>
<sequence>MSKGLIERYINANVYESGMVDTGIKGVQLFKITEPIRCAPAVYEPSVTAILTGRKEAIWNGDKHYYDNSEYICCTMSMPIEAGTPEASADNPLIGVYIALDTKMMTELVLEMESTVGPTRTLGKNEQPQGLSTASWDDDFSETLYRLLQLHSNPTDLAMLSASRLRELYYAILKGSAGNSFRRAFGVGNEVARSIEYLSAKISEPVTIDEMAEYIGMSRAVFHRKFKQATNMSPIQFVKSMRLNNAAMKISEGVNVNVAAMEVGYVSSSQFSREFKRVYGVSPKQWGKAQQLQ</sequence>
<gene>
    <name evidence="5" type="ORF">GTH32_01030</name>
</gene>
<dbReference type="SUPFAM" id="SSF46689">
    <property type="entry name" value="Homeodomain-like"/>
    <property type="match status" value="2"/>
</dbReference>
<keyword evidence="2" id="KW-0238">DNA-binding</keyword>
<accession>A0A7X5LIT8</accession>
<dbReference type="AlphaFoldDB" id="A0A7X5LIT8"/>
<evidence type="ECO:0000256" key="3">
    <source>
        <dbReference type="ARBA" id="ARBA00023163"/>
    </source>
</evidence>
<evidence type="ECO:0000313" key="5">
    <source>
        <dbReference type="EMBL" id="NDV89779.1"/>
    </source>
</evidence>